<evidence type="ECO:0000313" key="2">
    <source>
        <dbReference type="EMBL" id="SUD27359.1"/>
    </source>
</evidence>
<accession>A0A379I5T2</accession>
<name>A0A379I5T2_PSEFL</name>
<reference evidence="2 3" key="1">
    <citation type="submission" date="2018-06" db="EMBL/GenBank/DDBJ databases">
        <authorList>
            <consortium name="Pathogen Informatics"/>
            <person name="Doyle S."/>
        </authorList>
    </citation>
    <scope>NUCLEOTIDE SEQUENCE [LARGE SCALE GENOMIC DNA]</scope>
    <source>
        <strain evidence="2 3">NCTC10392</strain>
    </source>
</reference>
<sequence>MSETKPIDPQELVKWLVALRRAINSRDEQA</sequence>
<proteinExistence type="predicted"/>
<evidence type="ECO:0000313" key="3">
    <source>
        <dbReference type="Proteomes" id="UP000255125"/>
    </source>
</evidence>
<organism evidence="2 3">
    <name type="scientific">Pseudomonas fluorescens</name>
    <dbReference type="NCBI Taxonomy" id="294"/>
    <lineage>
        <taxon>Bacteria</taxon>
        <taxon>Pseudomonadati</taxon>
        <taxon>Pseudomonadota</taxon>
        <taxon>Gammaproteobacteria</taxon>
        <taxon>Pseudomonadales</taxon>
        <taxon>Pseudomonadaceae</taxon>
        <taxon>Pseudomonas</taxon>
    </lineage>
</organism>
<gene>
    <name evidence="2" type="ORF">NCTC10392_00225</name>
</gene>
<dbReference type="PROSITE" id="PS50003">
    <property type="entry name" value="PH_DOMAIN"/>
    <property type="match status" value="1"/>
</dbReference>
<dbReference type="Proteomes" id="UP000255125">
    <property type="component" value="Unassembled WGS sequence"/>
</dbReference>
<dbReference type="InterPro" id="IPR001849">
    <property type="entry name" value="PH_domain"/>
</dbReference>
<protein>
    <recommendedName>
        <fullName evidence="1">PH domain-containing protein</fullName>
    </recommendedName>
</protein>
<evidence type="ECO:0000259" key="1">
    <source>
        <dbReference type="PROSITE" id="PS50003"/>
    </source>
</evidence>
<dbReference type="AlphaFoldDB" id="A0A379I5T2"/>
<dbReference type="EMBL" id="UGUS01000002">
    <property type="protein sequence ID" value="SUD27359.1"/>
    <property type="molecule type" value="Genomic_DNA"/>
</dbReference>
<feature type="domain" description="PH" evidence="1">
    <location>
        <begin position="1"/>
        <end position="24"/>
    </location>
</feature>